<evidence type="ECO:0000313" key="1">
    <source>
        <dbReference type="EMBL" id="EFZ22852.1"/>
    </source>
</evidence>
<feature type="non-terminal residue" evidence="1">
    <location>
        <position position="267"/>
    </location>
</feature>
<reference evidence="1" key="1">
    <citation type="journal article" date="2011" name="Proc. Natl. Acad. Sci. U.S.A.">
        <title>The genome of the fire ant Solenopsis invicta.</title>
        <authorList>
            <person name="Wurm Y."/>
            <person name="Wang J."/>
            <person name="Riba-Grognuz O."/>
            <person name="Corona M."/>
            <person name="Nygaard S."/>
            <person name="Hunt B.G."/>
            <person name="Ingram K.K."/>
            <person name="Falquet L."/>
            <person name="Nipitwattanaphon M."/>
            <person name="Gotzek D."/>
            <person name="Dijkstra M.B."/>
            <person name="Oettler J."/>
            <person name="Comtesse F."/>
            <person name="Shih C.J."/>
            <person name="Wu W.J."/>
            <person name="Yang C.C."/>
            <person name="Thomas J."/>
            <person name="Beaudoing E."/>
            <person name="Pradervand S."/>
            <person name="Flegel V."/>
            <person name="Cook E.D."/>
            <person name="Fabbretti R."/>
            <person name="Stockinger H."/>
            <person name="Long L."/>
            <person name="Farmerie W.G."/>
            <person name="Oakey J."/>
            <person name="Boomsma J.J."/>
            <person name="Pamilo P."/>
            <person name="Yi S.V."/>
            <person name="Heinze J."/>
            <person name="Goodisman M.A."/>
            <person name="Farinelli L."/>
            <person name="Harshman K."/>
            <person name="Hulo N."/>
            <person name="Cerutti L."/>
            <person name="Xenarios I."/>
            <person name="Shoemaker D."/>
            <person name="Keller L."/>
        </authorList>
    </citation>
    <scope>NUCLEOTIDE SEQUENCE [LARGE SCALE GENOMIC DNA]</scope>
</reference>
<dbReference type="HOGENOM" id="CLU_1043212_0_0_1"/>
<proteinExistence type="predicted"/>
<dbReference type="AlphaFoldDB" id="E9I9A3"/>
<name>E9I9A3_SOLIN</name>
<accession>E9I9A3</accession>
<organism>
    <name type="scientific">Solenopsis invicta</name>
    <name type="common">Red imported fire ant</name>
    <name type="synonym">Solenopsis wagneri</name>
    <dbReference type="NCBI Taxonomy" id="13686"/>
    <lineage>
        <taxon>Eukaryota</taxon>
        <taxon>Metazoa</taxon>
        <taxon>Ecdysozoa</taxon>
        <taxon>Arthropoda</taxon>
        <taxon>Hexapoda</taxon>
        <taxon>Insecta</taxon>
        <taxon>Pterygota</taxon>
        <taxon>Neoptera</taxon>
        <taxon>Endopterygota</taxon>
        <taxon>Hymenoptera</taxon>
        <taxon>Apocrita</taxon>
        <taxon>Aculeata</taxon>
        <taxon>Formicoidea</taxon>
        <taxon>Formicidae</taxon>
        <taxon>Myrmicinae</taxon>
        <taxon>Solenopsis</taxon>
    </lineage>
</organism>
<sequence length="267" mass="30741">MELLRLQEAQLSLPNNNPHNVAENANISNARTLLKEQLGFKLKPDVFDVALVSCLRGKARSVLECVQKIENLEFEELKSKLELRQFTNKKQKFAEDIAAFGSDLERLSPSLAYPKCSFAVRDKIACAQFVSTLMIRGKFRLRKRILAMQKRRTFPFSMSGEFSNKRKLNFVKFFGADSTIKKQAPVVFKENLIDLKVNKINVLKKHFSSDVSIVSQKFINSKKNDLALQNYRLRYPSFDVRKIYQHVTRQSPKRKSEVSYTAGAKLK</sequence>
<protein>
    <submittedName>
        <fullName evidence="1">Uncharacterized protein</fullName>
    </submittedName>
</protein>
<dbReference type="EMBL" id="GL761757">
    <property type="protein sequence ID" value="EFZ22852.1"/>
    <property type="molecule type" value="Genomic_DNA"/>
</dbReference>
<gene>
    <name evidence="1" type="ORF">SINV_10226</name>
</gene>